<evidence type="ECO:0000313" key="1">
    <source>
        <dbReference type="EMBL" id="TDX29101.1"/>
    </source>
</evidence>
<dbReference type="RefSeq" id="WP_134017944.1">
    <property type="nucleotide sequence ID" value="NZ_SOEC01000008.1"/>
</dbReference>
<proteinExistence type="predicted"/>
<dbReference type="InterPro" id="IPR056209">
    <property type="entry name" value="SU10_adaptor"/>
</dbReference>
<comment type="caution">
    <text evidence="1">The sequence shown here is derived from an EMBL/GenBank/DDBJ whole genome shotgun (WGS) entry which is preliminary data.</text>
</comment>
<dbReference type="Pfam" id="PF24175">
    <property type="entry name" value="SU10_adaptor"/>
    <property type="match status" value="1"/>
</dbReference>
<evidence type="ECO:0000313" key="2">
    <source>
        <dbReference type="Proteomes" id="UP000294489"/>
    </source>
</evidence>
<dbReference type="EMBL" id="SOEC01000008">
    <property type="protein sequence ID" value="TDX29101.1"/>
    <property type="molecule type" value="Genomic_DNA"/>
</dbReference>
<protein>
    <submittedName>
        <fullName evidence="1">Uncharacterized protein</fullName>
    </submittedName>
</protein>
<dbReference type="Proteomes" id="UP000294489">
    <property type="component" value="Unassembled WGS sequence"/>
</dbReference>
<name>A0A4R8FRA4_9GAMM</name>
<accession>A0A4R8FRA4</accession>
<dbReference type="AlphaFoldDB" id="A0A4R8FRA4"/>
<sequence length="215" mass="24219">MTFLELCQRLRQEVGAAGAGPASVTGQHGEYARLIGWIQQAWLEIQNLRTDWRFAWAEGAITMEDGFRDYALPDDFASFIADTIYLDDAPLTLLPYRIFRRHYRNASPSRPRHITVTPGDVLRLAGALQIDAPPGEGEVLTFEYYRTPQALTANSDVPRMPEPYHMLIVYKAMVQYGLFENAPEVVQQGNSQMQPLLTELHNRELPGIDMPGALA</sequence>
<dbReference type="OrthoDB" id="9181825at2"/>
<organism evidence="1 2">
    <name type="scientific">Modicisalibacter xianhensis</name>
    <dbReference type="NCBI Taxonomy" id="442341"/>
    <lineage>
        <taxon>Bacteria</taxon>
        <taxon>Pseudomonadati</taxon>
        <taxon>Pseudomonadota</taxon>
        <taxon>Gammaproteobacteria</taxon>
        <taxon>Oceanospirillales</taxon>
        <taxon>Halomonadaceae</taxon>
        <taxon>Modicisalibacter</taxon>
    </lineage>
</organism>
<gene>
    <name evidence="1" type="ORF">DFO67_108145</name>
</gene>
<reference evidence="1 2" key="1">
    <citation type="submission" date="2019-03" db="EMBL/GenBank/DDBJ databases">
        <title>Freshwater and sediment microbial communities from various areas in North America, analyzing microbe dynamics in response to fracking.</title>
        <authorList>
            <person name="Lamendella R."/>
        </authorList>
    </citation>
    <scope>NUCLEOTIDE SEQUENCE [LARGE SCALE GENOMIC DNA]</scope>
    <source>
        <strain evidence="1 2">6_TX</strain>
    </source>
</reference>